<sequence>MILGLWLDQPVWLMFALLAVPFLGLCAILSGLTLWRRSRPLMQACGTGIVAPYFSAVSVMLALLTGFVANDAWERQRQASRVVQSERVNARAVYDLSIATVSDMSDIRVLLAGYLDAVISDEWPAMAETGQASPQANAALGRLLQAVADPKAGAEAGAAAQSTLLDAVMNLRSARGERLALADAQGDETKWLTLLVLAALTLVALALIHLEKPCAQAMVLLLFSVAMISTLGLIALHERPFDGPMALKPDALRAARAGMEIKAP</sequence>
<evidence type="ECO:0000313" key="3">
    <source>
        <dbReference type="Proteomes" id="UP000321750"/>
    </source>
</evidence>
<dbReference type="InterPro" id="IPR025333">
    <property type="entry name" value="DUF4239"/>
</dbReference>
<organism evidence="2 3">
    <name type="scientific">Methylobacterium gnaphalii</name>
    <dbReference type="NCBI Taxonomy" id="1010610"/>
    <lineage>
        <taxon>Bacteria</taxon>
        <taxon>Pseudomonadati</taxon>
        <taxon>Pseudomonadota</taxon>
        <taxon>Alphaproteobacteria</taxon>
        <taxon>Hyphomicrobiales</taxon>
        <taxon>Methylobacteriaceae</taxon>
        <taxon>Methylobacterium</taxon>
    </lineage>
</organism>
<keyword evidence="3" id="KW-1185">Reference proteome</keyword>
<evidence type="ECO:0000313" key="2">
    <source>
        <dbReference type="EMBL" id="GEP10841.1"/>
    </source>
</evidence>
<proteinExistence type="predicted"/>
<evidence type="ECO:0000256" key="1">
    <source>
        <dbReference type="SAM" id="Phobius"/>
    </source>
</evidence>
<dbReference type="AlphaFoldDB" id="A0A512JLL8"/>
<feature type="transmembrane region" description="Helical" evidence="1">
    <location>
        <begin position="217"/>
        <end position="236"/>
    </location>
</feature>
<keyword evidence="1" id="KW-0812">Transmembrane</keyword>
<accession>A0A512JLL8</accession>
<dbReference type="Proteomes" id="UP000321750">
    <property type="component" value="Unassembled WGS sequence"/>
</dbReference>
<feature type="transmembrane region" description="Helical" evidence="1">
    <location>
        <begin position="191"/>
        <end position="210"/>
    </location>
</feature>
<gene>
    <name evidence="2" type="ORF">MGN01_26860</name>
</gene>
<keyword evidence="1" id="KW-0472">Membrane</keyword>
<keyword evidence="1" id="KW-1133">Transmembrane helix</keyword>
<dbReference type="RefSeq" id="WP_147047109.1">
    <property type="nucleotide sequence ID" value="NZ_BJZV01000014.1"/>
</dbReference>
<comment type="caution">
    <text evidence="2">The sequence shown here is derived from an EMBL/GenBank/DDBJ whole genome shotgun (WGS) entry which is preliminary data.</text>
</comment>
<evidence type="ECO:0008006" key="4">
    <source>
        <dbReference type="Google" id="ProtNLM"/>
    </source>
</evidence>
<dbReference type="Pfam" id="PF14023">
    <property type="entry name" value="Bestrophin-like"/>
    <property type="match status" value="1"/>
</dbReference>
<protein>
    <recommendedName>
        <fullName evidence="4">DUF4239 domain-containing protein</fullName>
    </recommendedName>
</protein>
<feature type="transmembrane region" description="Helical" evidence="1">
    <location>
        <begin position="12"/>
        <end position="35"/>
    </location>
</feature>
<dbReference type="EMBL" id="BJZV01000014">
    <property type="protein sequence ID" value="GEP10841.1"/>
    <property type="molecule type" value="Genomic_DNA"/>
</dbReference>
<reference evidence="2 3" key="1">
    <citation type="submission" date="2019-07" db="EMBL/GenBank/DDBJ databases">
        <title>Whole genome shotgun sequence of Methylobacterium gnaphalii NBRC 107716.</title>
        <authorList>
            <person name="Hosoyama A."/>
            <person name="Uohara A."/>
            <person name="Ohji S."/>
            <person name="Ichikawa N."/>
        </authorList>
    </citation>
    <scope>NUCLEOTIDE SEQUENCE [LARGE SCALE GENOMIC DNA]</scope>
    <source>
        <strain evidence="2 3">NBRC 107716</strain>
    </source>
</reference>
<dbReference type="OrthoDB" id="797232at2"/>
<name>A0A512JLL8_9HYPH</name>
<feature type="transmembrane region" description="Helical" evidence="1">
    <location>
        <begin position="47"/>
        <end position="69"/>
    </location>
</feature>